<evidence type="ECO:0000313" key="2">
    <source>
        <dbReference type="EMBL" id="OGY92748.1"/>
    </source>
</evidence>
<dbReference type="Pfam" id="PF13592">
    <property type="entry name" value="HTH_33"/>
    <property type="match status" value="1"/>
</dbReference>
<dbReference type="InterPro" id="IPR025959">
    <property type="entry name" value="Winged_HTH_dom"/>
</dbReference>
<proteinExistence type="predicted"/>
<dbReference type="AlphaFoldDB" id="A0A1G2BUN7"/>
<reference evidence="2 3" key="1">
    <citation type="journal article" date="2016" name="Nat. Commun.">
        <title>Thousands of microbial genomes shed light on interconnected biogeochemical processes in an aquifer system.</title>
        <authorList>
            <person name="Anantharaman K."/>
            <person name="Brown C.T."/>
            <person name="Hug L.A."/>
            <person name="Sharon I."/>
            <person name="Castelle C.J."/>
            <person name="Probst A.J."/>
            <person name="Thomas B.C."/>
            <person name="Singh A."/>
            <person name="Wilkins M.J."/>
            <person name="Karaoz U."/>
            <person name="Brodie E.L."/>
            <person name="Williams K.H."/>
            <person name="Hubbard S.S."/>
            <person name="Banfield J.F."/>
        </authorList>
    </citation>
    <scope>NUCLEOTIDE SEQUENCE [LARGE SCALE GENOMIC DNA]</scope>
</reference>
<dbReference type="SUPFAM" id="SSF46689">
    <property type="entry name" value="Homeodomain-like"/>
    <property type="match status" value="1"/>
</dbReference>
<accession>A0A1G2BUN7</accession>
<sequence>MNNHHPNRALPVHELEKRRLQAGRYFDTGKTAYFVEKRFLVSSTTAREWRARWAQGTLKAGHQGNSSKLTEAQKKAVAREILKGPRRAGYATELWTLERITALIAKTQKVQYQPRSVWHLLHAIGFSCQKPARRAQERDTKKIREWKETTWPTLLKKGLN</sequence>
<dbReference type="EMBL" id="MHKN01000011">
    <property type="protein sequence ID" value="OGY92748.1"/>
    <property type="molecule type" value="Genomic_DNA"/>
</dbReference>
<dbReference type="Proteomes" id="UP000177349">
    <property type="component" value="Unassembled WGS sequence"/>
</dbReference>
<evidence type="ECO:0000259" key="1">
    <source>
        <dbReference type="Pfam" id="PF13592"/>
    </source>
</evidence>
<organism evidence="2 3">
    <name type="scientific">Candidatus Komeilibacteria bacterium RIFCSPLOWO2_01_FULL_53_11</name>
    <dbReference type="NCBI Taxonomy" id="1798552"/>
    <lineage>
        <taxon>Bacteria</taxon>
        <taxon>Candidatus Komeiliibacteriota</taxon>
    </lineage>
</organism>
<comment type="caution">
    <text evidence="2">The sequence shown here is derived from an EMBL/GenBank/DDBJ whole genome shotgun (WGS) entry which is preliminary data.</text>
</comment>
<gene>
    <name evidence="2" type="ORF">A3B31_00035</name>
</gene>
<name>A0A1G2BUN7_9BACT</name>
<protein>
    <recommendedName>
        <fullName evidence="1">Winged helix-turn helix domain-containing protein</fullName>
    </recommendedName>
</protein>
<dbReference type="InterPro" id="IPR009057">
    <property type="entry name" value="Homeodomain-like_sf"/>
</dbReference>
<evidence type="ECO:0000313" key="3">
    <source>
        <dbReference type="Proteomes" id="UP000177349"/>
    </source>
</evidence>
<feature type="domain" description="Winged helix-turn helix" evidence="1">
    <location>
        <begin position="93"/>
        <end position="150"/>
    </location>
</feature>